<keyword evidence="3" id="KW-1185">Reference proteome</keyword>
<gene>
    <name evidence="2" type="ORF">Zmor_025964</name>
</gene>
<evidence type="ECO:0000256" key="1">
    <source>
        <dbReference type="SAM" id="Phobius"/>
    </source>
</evidence>
<keyword evidence="1" id="KW-0472">Membrane</keyword>
<sequence length="92" mass="10238">MLAQSRSVRLRPTRSNHSKLADELHRLKPHLNSKAIGEMKCCVHLDPQTDDRSLNLASIAFIYILCLKTFFVGLVTAPCLAQVNSMLAPPHS</sequence>
<dbReference type="AlphaFoldDB" id="A0AA38HSQ4"/>
<proteinExistence type="predicted"/>
<keyword evidence="1" id="KW-0812">Transmembrane</keyword>
<reference evidence="2" key="1">
    <citation type="journal article" date="2023" name="G3 (Bethesda)">
        <title>Whole genome assemblies of Zophobas morio and Tenebrio molitor.</title>
        <authorList>
            <person name="Kaur S."/>
            <person name="Stinson S.A."/>
            <person name="diCenzo G.C."/>
        </authorList>
    </citation>
    <scope>NUCLEOTIDE SEQUENCE</scope>
    <source>
        <strain evidence="2">QUZm001</strain>
    </source>
</reference>
<evidence type="ECO:0000313" key="3">
    <source>
        <dbReference type="Proteomes" id="UP001168821"/>
    </source>
</evidence>
<feature type="transmembrane region" description="Helical" evidence="1">
    <location>
        <begin position="60"/>
        <end position="83"/>
    </location>
</feature>
<keyword evidence="1" id="KW-1133">Transmembrane helix</keyword>
<name>A0AA38HSQ4_9CUCU</name>
<organism evidence="2 3">
    <name type="scientific">Zophobas morio</name>
    <dbReference type="NCBI Taxonomy" id="2755281"/>
    <lineage>
        <taxon>Eukaryota</taxon>
        <taxon>Metazoa</taxon>
        <taxon>Ecdysozoa</taxon>
        <taxon>Arthropoda</taxon>
        <taxon>Hexapoda</taxon>
        <taxon>Insecta</taxon>
        <taxon>Pterygota</taxon>
        <taxon>Neoptera</taxon>
        <taxon>Endopterygota</taxon>
        <taxon>Coleoptera</taxon>
        <taxon>Polyphaga</taxon>
        <taxon>Cucujiformia</taxon>
        <taxon>Tenebrionidae</taxon>
        <taxon>Zophobas</taxon>
    </lineage>
</organism>
<protein>
    <submittedName>
        <fullName evidence="2">Uncharacterized protein</fullName>
    </submittedName>
</protein>
<evidence type="ECO:0000313" key="2">
    <source>
        <dbReference type="EMBL" id="KAJ3643240.1"/>
    </source>
</evidence>
<dbReference type="EMBL" id="JALNTZ010000008">
    <property type="protein sequence ID" value="KAJ3643240.1"/>
    <property type="molecule type" value="Genomic_DNA"/>
</dbReference>
<accession>A0AA38HSQ4</accession>
<dbReference type="Proteomes" id="UP001168821">
    <property type="component" value="Unassembled WGS sequence"/>
</dbReference>
<comment type="caution">
    <text evidence="2">The sequence shown here is derived from an EMBL/GenBank/DDBJ whole genome shotgun (WGS) entry which is preliminary data.</text>
</comment>